<sequence>MLTTTNNEKYGRLTLIKHLPGQDSKSKKALFRCDCGTEKEINFGNVKSGKTKSCGCLWRERMENAPQKRHGLSHTREYSSWYSMMQRCYNPKTNKYEIYGGRGIAVCQRWHDIAEFCKDMGERPEGATLDRIDPDKDYEPGNCRWADIHTQNRHLRKKRGSVSEYIGVELHHSGKWSARIRIKDKRVWLGTYDTEEQAAAAREGARTIRDLLEASK</sequence>
<evidence type="ECO:0000256" key="1">
    <source>
        <dbReference type="ARBA" id="ARBA00023015"/>
    </source>
</evidence>
<evidence type="ECO:0000313" key="6">
    <source>
        <dbReference type="Proteomes" id="UP000295530"/>
    </source>
</evidence>
<evidence type="ECO:0000256" key="2">
    <source>
        <dbReference type="ARBA" id="ARBA00023125"/>
    </source>
</evidence>
<protein>
    <submittedName>
        <fullName evidence="5">AP2 domain-containing protein</fullName>
    </submittedName>
</protein>
<evidence type="ECO:0000259" key="4">
    <source>
        <dbReference type="PROSITE" id="PS51032"/>
    </source>
</evidence>
<dbReference type="SMART" id="SM00380">
    <property type="entry name" value="AP2"/>
    <property type="match status" value="1"/>
</dbReference>
<comment type="caution">
    <text evidence="5">The sequence shown here is derived from an EMBL/GenBank/DDBJ whole genome shotgun (WGS) entry which is preliminary data.</text>
</comment>
<keyword evidence="2" id="KW-0238">DNA-binding</keyword>
<dbReference type="GO" id="GO:0003677">
    <property type="term" value="F:DNA binding"/>
    <property type="evidence" value="ECO:0007669"/>
    <property type="project" value="UniProtKB-KW"/>
</dbReference>
<dbReference type="PROSITE" id="PS51032">
    <property type="entry name" value="AP2_ERF"/>
    <property type="match status" value="1"/>
</dbReference>
<gene>
    <name evidence="5" type="ORF">EC847_101194</name>
</gene>
<dbReference type="PRINTS" id="PR00367">
    <property type="entry name" value="ETHRSPELEMNT"/>
</dbReference>
<dbReference type="InterPro" id="IPR036955">
    <property type="entry name" value="AP2/ERF_dom_sf"/>
</dbReference>
<proteinExistence type="predicted"/>
<dbReference type="RefSeq" id="WP_166665160.1">
    <property type="nucleotide sequence ID" value="NZ_SNVX01000001.1"/>
</dbReference>
<organism evidence="5 6">
    <name type="scientific">Scandinavium goeteborgense</name>
    <dbReference type="NCBI Taxonomy" id="1851514"/>
    <lineage>
        <taxon>Bacteria</taxon>
        <taxon>Pseudomonadati</taxon>
        <taxon>Pseudomonadota</taxon>
        <taxon>Gammaproteobacteria</taxon>
        <taxon>Enterobacterales</taxon>
        <taxon>Enterobacteriaceae</taxon>
        <taxon>Scandinavium</taxon>
    </lineage>
</organism>
<dbReference type="AlphaFoldDB" id="A0A4R6EWZ9"/>
<dbReference type="GO" id="GO:0003700">
    <property type="term" value="F:DNA-binding transcription factor activity"/>
    <property type="evidence" value="ECO:0007669"/>
    <property type="project" value="InterPro"/>
</dbReference>
<name>A0A4R6EWZ9_SCAGO</name>
<dbReference type="InterPro" id="IPR050913">
    <property type="entry name" value="AP2/ERF_ERF"/>
</dbReference>
<dbReference type="InterPro" id="IPR016177">
    <property type="entry name" value="DNA-bd_dom_sf"/>
</dbReference>
<dbReference type="Gene3D" id="3.30.730.10">
    <property type="entry name" value="AP2/ERF domain"/>
    <property type="match status" value="1"/>
</dbReference>
<dbReference type="PANTHER" id="PTHR31194:SF189">
    <property type="entry name" value="AP2_ERF DOMAIN-CONTAINING PROTEIN"/>
    <property type="match status" value="1"/>
</dbReference>
<keyword evidence="1" id="KW-0805">Transcription regulation</keyword>
<evidence type="ECO:0000256" key="3">
    <source>
        <dbReference type="ARBA" id="ARBA00023163"/>
    </source>
</evidence>
<keyword evidence="6" id="KW-1185">Reference proteome</keyword>
<dbReference type="InterPro" id="IPR001471">
    <property type="entry name" value="AP2/ERF_dom"/>
</dbReference>
<dbReference type="Proteomes" id="UP000295530">
    <property type="component" value="Unassembled WGS sequence"/>
</dbReference>
<evidence type="ECO:0000313" key="5">
    <source>
        <dbReference type="EMBL" id="TDN64269.1"/>
    </source>
</evidence>
<reference evidence="5 6" key="1">
    <citation type="submission" date="2019-03" db="EMBL/GenBank/DDBJ databases">
        <title>Genomic analyses of the natural microbiome of Caenorhabditis elegans.</title>
        <authorList>
            <person name="Samuel B."/>
        </authorList>
    </citation>
    <scope>NUCLEOTIDE SEQUENCE [LARGE SCALE GENOMIC DNA]</scope>
    <source>
        <strain evidence="5 6">BIGb0156</strain>
    </source>
</reference>
<dbReference type="PANTHER" id="PTHR31194">
    <property type="entry name" value="SHN SHINE , DNA BINDING / TRANSCRIPTION FACTOR"/>
    <property type="match status" value="1"/>
</dbReference>
<dbReference type="SUPFAM" id="SSF54171">
    <property type="entry name" value="DNA-binding domain"/>
    <property type="match status" value="1"/>
</dbReference>
<dbReference type="EMBL" id="SNVX01000001">
    <property type="protein sequence ID" value="TDN64269.1"/>
    <property type="molecule type" value="Genomic_DNA"/>
</dbReference>
<keyword evidence="3" id="KW-0804">Transcription</keyword>
<accession>A0A4R6EWZ9</accession>
<feature type="domain" description="AP2/ERF" evidence="4">
    <location>
        <begin position="164"/>
        <end position="205"/>
    </location>
</feature>